<dbReference type="PANTHER" id="PTHR43939:SF114">
    <property type="entry name" value="ASTERLESS"/>
    <property type="match status" value="1"/>
</dbReference>
<dbReference type="Proteomes" id="UP000053330">
    <property type="component" value="Unassembled WGS sequence"/>
</dbReference>
<evidence type="ECO:0000256" key="2">
    <source>
        <dbReference type="SAM" id="MobiDB-lite"/>
    </source>
</evidence>
<feature type="region of interest" description="Disordered" evidence="2">
    <location>
        <begin position="1"/>
        <end position="26"/>
    </location>
</feature>
<feature type="compositionally biased region" description="Acidic residues" evidence="2">
    <location>
        <begin position="1"/>
        <end position="10"/>
    </location>
</feature>
<feature type="region of interest" description="Disordered" evidence="2">
    <location>
        <begin position="513"/>
        <end position="532"/>
    </location>
</feature>
<reference evidence="3 4" key="1">
    <citation type="submission" date="2014-04" db="EMBL/GenBank/DDBJ databases">
        <title>Genome evolution of avian class.</title>
        <authorList>
            <person name="Zhang G."/>
            <person name="Li C."/>
        </authorList>
    </citation>
    <scope>NUCLEOTIDE SEQUENCE [LARGE SCALE GENOMIC DNA]</scope>
    <source>
        <strain evidence="3">BGI_N324</strain>
    </source>
</reference>
<evidence type="ECO:0000313" key="3">
    <source>
        <dbReference type="EMBL" id="KFP42878.1"/>
    </source>
</evidence>
<dbReference type="PANTHER" id="PTHR43939">
    <property type="entry name" value="COILED-COIL DOMAIN-CONTAINING PROTEIN 158"/>
    <property type="match status" value="1"/>
</dbReference>
<feature type="region of interest" description="Disordered" evidence="2">
    <location>
        <begin position="107"/>
        <end position="146"/>
    </location>
</feature>
<feature type="region of interest" description="Disordered" evidence="2">
    <location>
        <begin position="580"/>
        <end position="601"/>
    </location>
</feature>
<accession>A0A091KTP6</accession>
<sequence>SDDLLEDSDSEEHSRSESVTGHTPQKETMEVSLDITALSILQQPEKLQWEIVANVLEDTVKDLEELGANPCLANCKSEKMKEKHLEQHNIPFPCLLAGGLLTYKSPATSPVSSNSQRSLDGLSRTRGESVSEQGSTDNESCTNSELNSPLVRRTLPVLLLYSIKESDEKAGKLFSQMNNIMSKSIHDDGFTVPQIIEMELDSQEQLLLQDPPVTYIQQFADAAANLTSPDSDKWSSMVPKPGTLVQCLRLPKFAEEENLCVDSITPCADGVHLLVGLRTCPVESLSAINQVEALNNLNKLNSALCNRRKGELESSLAVVNGTSIDVIQHESPADVPTPLIIQPEQRSVSGGYLVLYKMNYATRIVTLEEEPVKIQHIKDPQDTITSMILLPPDILDNREDDCEEPIEEIQLTSKNGSGRERRSEISTLGHLVITTQGGYVKILDLSNFEILAKVEPPKKEGTEEPDTFVSVIYCSGTDRLCACTKGGELHFLQIGGTCDDIDETDILVDGSLSKSVEQSSEGTKPLSNPSSPGITGVDLLVDQPFSLETLTSLVELTRFETLTPRFSATVPPCWVEVQQEQQQRRHPQHLHQQHHGDAAQHTRTWKLQTDSNSWDEHVFELVLPKACMVGHVDFKFVLNSNITNIPQIQVTLLKNKAPGLGKVNAHNIEVERNGKQGLVEFNEEMQYMDVEEPQCLRLCPFLEEHKEDILCGPVWLATGLDLSGHAGMLTLTSPKLVKGMAGGKYRSFLIHVKAVNDRGTEEICNGGIRPVVRIPSLKPQTNKGHSLASLLAKVAAGKEKPSSKIEASNSSRKSDNLRGCDLLQEVSVTIRRFKKTSISKERVQRCAMLQFSEFHEKLLTTLCRKTDDGLTTEHAQSLVLDTLCWLAGVYSNGPGSSKEGNDSLLSKTRKCVSDIIRVCFFEAGRSIAHKCARFLALCISNGRGDPSQQGFGSVLLKALLDNMPLLPAAATGGSVYWYFVLLNYVKDEDLAGCSTACASLLTAVSRQLQDRLTPMEALLQTRYGLYSSPFDPVLFDLEISGSSCKNVYNSSIGVQSDEIDLSDVLSGNGKISSCAAAEGSFTSLTGLLEVEPLHFTCVSTSDGTRIERDDASTFTVSTFGVTPAVGGLSSGTVGEASTALSSAAQVALQSLSHAMASAEQQLQVLQEKQQQLLKLQQQKAKLEAKLHQTTAAAAAAASAVGPVHNSVPSNPVAAPGFFIHPSDVIPPTPKTTPLFMTPPLTPPNEAVSAVINAELAQLFPGSVIDPPTVNLAAHNKNTSKSRMNPLGSGLALAISHASHFLQPPPHQSIIIERMHSGARRFVTLDFGRPILLTDVLIPTCGDLASLSIDIWTLGEEVDGRRLVVATDISTHSLILHDLLPPPVCRFMKITVIGRYGSTNARAKIPLGFYYGHTYILPFENELKLMHDPLRGEGEAANQPEIDQHLAMMVALQEDIQCRYNLACHRLEILLQSIDLPPLNSANNAQYFLRKPDKAVEEDSRVFSAYQDCIQLQLQLNLAHHAVQRLRVALGASRKTLKEQSDPKELIQMSSTEQLRTIIRYLLDTLLSLLHSSNGHSVPVVLQSTFHAQACEELFKHLCISGTPKIRLHTGLLLVQLCGGERWWGQFLSNVLQELYNSEQLLIFPQDRVFMLLSCIGQRSLSNSGVLESLLNLLDNLLSPLQPHLPVHRRTEGVLDIPMISWVVMLVSRLLDYVATVEDEAATAKKPLNGKERERFLTGNQWSFINNSLHTQSLSRSTKGNSSLDRLYSRKIRKQLVHHKQQLNLLKAKQKALVEQMEKEKIQSNKGSSYKLLVEQAKLKQATSKHFKDLIRLRRTAEWPRSTLDTEVSATKETPEIEPLPFTLAHERCISVVQKLALFLLSMDFTCHADLLLFVCKVLARIANATRPTIHLCEIVNETQLERLLLLLVGTDFNRGDISWGGAWAQYSLTCMLQDILAGELLAPIAAEAMEESALGEDAGASAVDSDDALQQSTVQLVETIDEPLTHDVTGAPPLSSLEKDKDIDLELLQDLMEVDIDPLDIDLEKDPLAAKVFKPISSTWYDYWGADYGTYNYNPYIGGVGIPVAKPPVTTEKNGSQTVSVSVSQALDARLEVGLEQQAELMLKMMSTLEADSILQALTNTSPTLTQSPSGTDDSLLRGLHAANQNAQLVVQLSSIPMLSTCFNKLFSMLQVHHVQLESLLQLWLTLSLNSNSSGSKDTGADIFLYNANRIPVISLNQASVTSFLSVLAWYPNTLLRTWCLVLHSLTLMTNMQLNAGPSSAIGAQESTAQLLVSDPNLVHVLVKFLSGTNPHGTNQHSPQVGPTATQAMQEFLTRLQVHLSSTCPQMFSEFLLKLIHILSTERGAFQTGQGPLDAQVKLLEFTLEQNFEVVSVSTISAVIESITFLVHHYITCSDKVVSRSGSDSSVGARACFGGLFANIIRPGDAKAVCGEMTRDQLMFDLLKLVNILVQLPLSTNREYSARVPVASSTTDSVSDEEKVSGGKDGNGSNPNTQGSTAYVADLVLANQQIMSQILSALGQCNSSAMAMIIG</sequence>
<organism evidence="3 4">
    <name type="scientific">Chlamydotis macqueenii</name>
    <name type="common">Macqueen's bustard</name>
    <dbReference type="NCBI Taxonomy" id="187382"/>
    <lineage>
        <taxon>Eukaryota</taxon>
        <taxon>Metazoa</taxon>
        <taxon>Chordata</taxon>
        <taxon>Craniata</taxon>
        <taxon>Vertebrata</taxon>
        <taxon>Euteleostomi</taxon>
        <taxon>Archelosauria</taxon>
        <taxon>Archosauria</taxon>
        <taxon>Dinosauria</taxon>
        <taxon>Saurischia</taxon>
        <taxon>Theropoda</taxon>
        <taxon>Coelurosauria</taxon>
        <taxon>Aves</taxon>
        <taxon>Neognathae</taxon>
        <taxon>Neoaves</taxon>
        <taxon>Otidimorphae</taxon>
        <taxon>Otidiformes</taxon>
        <taxon>Otididae</taxon>
        <taxon>Chlamydotis</taxon>
    </lineage>
</organism>
<feature type="compositionally biased region" description="Polar residues" evidence="2">
    <location>
        <begin position="107"/>
        <end position="118"/>
    </location>
</feature>
<feature type="coiled-coil region" evidence="1">
    <location>
        <begin position="1148"/>
        <end position="1192"/>
    </location>
</feature>
<feature type="compositionally biased region" description="Basic residues" evidence="2">
    <location>
        <begin position="584"/>
        <end position="593"/>
    </location>
</feature>
<gene>
    <name evidence="3" type="ORF">N324_02788</name>
</gene>
<dbReference type="EMBL" id="KK754483">
    <property type="protein sequence ID" value="KFP42878.1"/>
    <property type="molecule type" value="Genomic_DNA"/>
</dbReference>
<feature type="non-terminal residue" evidence="3">
    <location>
        <position position="2551"/>
    </location>
</feature>
<proteinExistence type="predicted"/>
<protein>
    <submittedName>
        <fullName evidence="3">Baculoviral IAP repeat-containing protein 6</fullName>
    </submittedName>
</protein>
<feature type="non-terminal residue" evidence="3">
    <location>
        <position position="1"/>
    </location>
</feature>
<evidence type="ECO:0000313" key="4">
    <source>
        <dbReference type="Proteomes" id="UP000053330"/>
    </source>
</evidence>
<keyword evidence="1" id="KW-0175">Coiled coil</keyword>
<dbReference type="GO" id="GO:0005815">
    <property type="term" value="C:microtubule organizing center"/>
    <property type="evidence" value="ECO:0007669"/>
    <property type="project" value="TreeGrafter"/>
</dbReference>
<feature type="compositionally biased region" description="Polar residues" evidence="2">
    <location>
        <begin position="130"/>
        <end position="146"/>
    </location>
</feature>
<evidence type="ECO:0000256" key="1">
    <source>
        <dbReference type="SAM" id="Coils"/>
    </source>
</evidence>
<feature type="region of interest" description="Disordered" evidence="2">
    <location>
        <begin position="2485"/>
        <end position="2513"/>
    </location>
</feature>
<name>A0A091KTP6_9AVES</name>
<keyword evidence="4" id="KW-1185">Reference proteome</keyword>